<dbReference type="VEuPathDB" id="PlasmoDB:PRCDC_0808400"/>
<dbReference type="Pfam" id="PF22672">
    <property type="entry name" value="DBL_C"/>
    <property type="match status" value="2"/>
</dbReference>
<dbReference type="InterPro" id="IPR042202">
    <property type="entry name" value="Duffy-ag-bd_sf"/>
</dbReference>
<feature type="domain" description="Duffy-antigen binding" evidence="4">
    <location>
        <begin position="958"/>
        <end position="1196"/>
    </location>
</feature>
<dbReference type="FunFam" id="1.20.1310.20:FF:000001">
    <property type="entry name" value="Erythrocyte membrane protein 1, PfEMP1"/>
    <property type="match status" value="1"/>
</dbReference>
<dbReference type="Pfam" id="PF15447">
    <property type="entry name" value="NTS"/>
    <property type="match status" value="1"/>
</dbReference>
<feature type="region of interest" description="Disordered" evidence="2">
    <location>
        <begin position="1146"/>
        <end position="1165"/>
    </location>
</feature>
<dbReference type="FunFam" id="1.20.58.830:FF:000003">
    <property type="entry name" value="Erythrocyte membrane protein 1, PfEMP1"/>
    <property type="match status" value="1"/>
</dbReference>
<evidence type="ECO:0000259" key="8">
    <source>
        <dbReference type="Pfam" id="PF22672"/>
    </source>
</evidence>
<dbReference type="Gene3D" id="1.10.1900.40">
    <property type="entry name" value="Acidic terminal segments, variant surface antigen of PfEMP1"/>
    <property type="match status" value="2"/>
</dbReference>
<dbReference type="Pfam" id="PF05424">
    <property type="entry name" value="Duffy_binding"/>
    <property type="match status" value="2"/>
</dbReference>
<feature type="region of interest" description="Disordered" evidence="2">
    <location>
        <begin position="1950"/>
        <end position="1973"/>
    </location>
</feature>
<protein>
    <submittedName>
        <fullName evidence="9">Erythrocyte membrane protein 1, PfEMP1</fullName>
    </submittedName>
</protein>
<feature type="coiled-coil region" evidence="1">
    <location>
        <begin position="407"/>
        <end position="434"/>
    </location>
</feature>
<dbReference type="FunFam" id="1.20.58.1930:FF:000001">
    <property type="entry name" value="Erythrocyte membrane protein 1, PfEMP1"/>
    <property type="match status" value="1"/>
</dbReference>
<feature type="compositionally biased region" description="Pro residues" evidence="2">
    <location>
        <begin position="1733"/>
        <end position="1742"/>
    </location>
</feature>
<evidence type="ECO:0000256" key="1">
    <source>
        <dbReference type="SAM" id="Coils"/>
    </source>
</evidence>
<dbReference type="Proteomes" id="UP000240500">
    <property type="component" value="Chromosome 8"/>
</dbReference>
<dbReference type="Gene3D" id="1.20.58.1930">
    <property type="match status" value="1"/>
</dbReference>
<organism evidence="9 10">
    <name type="scientific">Plasmodium reichenowi</name>
    <dbReference type="NCBI Taxonomy" id="5854"/>
    <lineage>
        <taxon>Eukaryota</taxon>
        <taxon>Sar</taxon>
        <taxon>Alveolata</taxon>
        <taxon>Apicomplexa</taxon>
        <taxon>Aconoidasida</taxon>
        <taxon>Haemosporida</taxon>
        <taxon>Plasmodiidae</taxon>
        <taxon>Plasmodium</taxon>
        <taxon>Plasmodium (Laverania)</taxon>
    </lineage>
</organism>
<feature type="compositionally biased region" description="Basic and acidic residues" evidence="2">
    <location>
        <begin position="793"/>
        <end position="807"/>
    </location>
</feature>
<feature type="region of interest" description="Disordered" evidence="2">
    <location>
        <begin position="897"/>
        <end position="961"/>
    </location>
</feature>
<evidence type="ECO:0000259" key="3">
    <source>
        <dbReference type="Pfam" id="PF03011"/>
    </source>
</evidence>
<dbReference type="Pfam" id="PF03011">
    <property type="entry name" value="PFEMP"/>
    <property type="match status" value="2"/>
</dbReference>
<feature type="compositionally biased region" description="Polar residues" evidence="2">
    <location>
        <begin position="1956"/>
        <end position="1973"/>
    </location>
</feature>
<evidence type="ECO:0000256" key="2">
    <source>
        <dbReference type="SAM" id="MobiDB-lite"/>
    </source>
</evidence>
<feature type="compositionally biased region" description="Polar residues" evidence="2">
    <location>
        <begin position="1156"/>
        <end position="1165"/>
    </location>
</feature>
<feature type="domain" description="Duffy-binding-like" evidence="8">
    <location>
        <begin position="334"/>
        <end position="495"/>
    </location>
</feature>
<evidence type="ECO:0000313" key="9">
    <source>
        <dbReference type="EMBL" id="SOV78435.1"/>
    </source>
</evidence>
<feature type="compositionally biased region" description="Low complexity" evidence="2">
    <location>
        <begin position="904"/>
        <end position="922"/>
    </location>
</feature>
<feature type="domain" description="Duffy-binding-like" evidence="8">
    <location>
        <begin position="1267"/>
        <end position="1417"/>
    </location>
</feature>
<accession>A0A2P9DBN5</accession>
<feature type="compositionally biased region" description="Low complexity" evidence="2">
    <location>
        <begin position="1048"/>
        <end position="1063"/>
    </location>
</feature>
<reference evidence="9 10" key="1">
    <citation type="submission" date="2016-09" db="EMBL/GenBank/DDBJ databases">
        <authorList>
            <consortium name="Pathogen Informatics"/>
        </authorList>
    </citation>
    <scope>NUCLEOTIDE SEQUENCE [LARGE SCALE GENOMIC DNA]</scope>
</reference>
<feature type="compositionally biased region" description="Polar residues" evidence="2">
    <location>
        <begin position="946"/>
        <end position="957"/>
    </location>
</feature>
<sequence>MGGGNGVGNFEDASAKHLLDRIGKEVHDQVKNEADGSSMGKASGGTNYIEELKGKLSFATLSGEETTGFSDTCRLVKEYYTKLINGGSGNSNRHPCGKNEEEVKRFSKERDAKYDEKKIGCSNNEGACAPYRRLSLCNKNMENMSTNNNDDKAKHNLLLDVCLAAKYEAESLINYKEQYEVEYPSDSGFTTCTMLARSFADIGDIVRGRDKYGGNSREKKQRQQLENKLKDIFSKIHNSLDNNIKSGYNDTTNYYQLREDWWTANRETVWEALTCNDDNKLGGASYFRATCNDTGQGPSVARDKCRCEKKTGENGDQVPTYFDYVPQFLRWFEEWAEDFCRKKKHKLKDVKRNCRETDSSGQPRYCSRNGYDCEKTIRNIELLRMGKGCTDCFFACHSYESWIENQRKQFLKQKKKYEEEIRKYQNGAPGAKRKKRDTTITDYDGYESKFYEQLKDVGYDKVRAFLEKLNDEDVCKKKVNDDDEKGARIDFAEDHGNNNNTENKETFYRTKYCQPCPHCGVKREGKEWIDKSKNDQCRIKLYGPKNDAEAPTIRILKSGDEEKEIKEKLNKFCDQTNGDTTNSVASGIGDRKNRDNNDDSLYEEWKCYEVNQLEKVGDGDEDPDYDNDVKNGGGLCILKKEKKGVDETNSKNEPKEIQKTFNDFFNFWMAHMLKDSIYWRKEKIKSCINNKNTCGKNNCNVKCKCYENWVKKKKTEWKQIKKDYEKVDFNGTPPYMILEYNLKNEYFPKIKESYKEVKSVQEIEDIIGKEPQNFTEDNNSIDILLDHEEEEAEQCKNCKQEENRESPARNLEPLPDTRAPDVDNADEGSDDSEGEEEEEIIDEVLEEGEEEAEESSITEEKGPPKVEGDPPCDIVKQLFQNPKNLQDACTLKYGKNAPSSWKCVSSGSNTGSTSTGESSVGERGSETGERGATVNRHRRSADQPRGSLTTSSDSNQGGICIPPRRRKLYIKKIEEWAETQLKTQVEGQEGGTSGEANGETTPATSQSPNSDLLTAFVESAAIETFFLWHNYKERWRLRKEAKDREKGLLPGLPNSLSSLVPPSSEDDDPNPEKQLKDGKIPEEFLRQMFYTIADYKDILFSGSNVNSGSEKDGDGSNNNDRNIVLEAGGDKASMEKIQEELKKFFSKSGRGPSKPGPQNSDKTPQQTWWENNAEHIWNGMICALTYTEKNGGDGQKGVKPQITQDTTAYSQLLEKIKNEGEYTYGKVELEGAGATEAFGTDAGLGAASGTKLENFVSRPPYFRYLEEWGETFCVKRKDLLAKIREKCQGYNDSGDKRYCSGDGHICNEKELRHKDMFQSLDCPACHEQCMKYRKWIDMKFAEYHKQRDKYEEEKQKLNGNSESGRDGVNNNCCEKIKNYDSAASFLGSLKHCKNGEHNKDKDNEIDFTNIPQTFSRSTYCKTCPLNGVTCNHGRINGQDLCTPDNGKGNTWQSVFNGMRGNGVKTTENITVQLIDRRGPYMKEYMKENSQNSFEDSYLFKSVRTQQWECKFNKEKKMDVCKLNKFDANIDLNEYTTFKVFLLYWLEDFIDGYYILKKRKIIEQCKENGGETCNENFKNGCACVKVWVEQKEKEWNQIKDDFKNREPDDGSDTVVSRVRNFLEELIPRMDLTNGKEKISDLDAFLKAYACNCNDNSQNSEDGTQENNDLVLCLIKKLENEIKTQSCPSPNSGDTPAQCQKLAPSDENSAPDVGDVDDEEEQNPENTANMRPNICPAPPPTPPEPESKCDEEKKKEKEKVDQGESDPAASTPEPIPNSDDPNKEQTPVLKPEEEAPAPTPPAPAQPEPHPPRRNTQVEDPNEYKLRDVLLPSAFPLTVGVGFLALTYWFLKKKSKPSVDLLSVLEIPQNDYDIPTLKSKNRYIPYKSAQYRGKRYIYIEGDSSSDEKYAFMSDTTDVTSSESEYEELDINDIYVPGSPKYKTLIEVVLEPSKRDTQSDDTIPNSDIPSDNTPTNKFTEEEWNQLKKYFISNMLQNEPNDLPNILPDNVDNNTNPTPSHDNMDQKPFIMSIQDRNLYTGEEYSYDMINNIGNNDLYSGKNNLYSDIHTTSDNRGSYSDNHHPYSGIDLINDALSGNQPIDIYDEILKRKENELFGTNHTKHTTTNIVAKPARDDPIHNQIDLFHKWLDRHRNMCEKWDTNNKKEEILDKLKEEWNKDNNSGDIPSDSNRTLNSDVSIQINMNDPKPINQFTNMDTNPDNFIKDTILNDLEKHREPYFYDIYDDDITYFDIDNVKPPMGDIHIKEQTEMNALNNNKTNELLEKEYPISDMWNI</sequence>
<feature type="domain" description="Cysteine-rich interdomain region 1 gamma" evidence="7">
    <location>
        <begin position="1466"/>
        <end position="1524"/>
    </location>
</feature>
<dbReference type="FunFam" id="1.20.58.830:FF:000002">
    <property type="entry name" value="Erythrocyte membrane protein 1, PfEMP1"/>
    <property type="match status" value="1"/>
</dbReference>
<evidence type="ECO:0000259" key="4">
    <source>
        <dbReference type="Pfam" id="PF05424"/>
    </source>
</evidence>
<dbReference type="VEuPathDB" id="PlasmoDB:PRCDC_0418200"/>
<dbReference type="Pfam" id="PF15445">
    <property type="entry name" value="ATS"/>
    <property type="match status" value="1"/>
</dbReference>
<dbReference type="Gene3D" id="1.20.58.830">
    <property type="match status" value="3"/>
</dbReference>
<proteinExistence type="predicted"/>
<dbReference type="InterPro" id="IPR008602">
    <property type="entry name" value="Duffy-antigen-binding"/>
</dbReference>
<dbReference type="InterPro" id="IPR004258">
    <property type="entry name" value="DBL"/>
</dbReference>
<feature type="region of interest" description="Disordered" evidence="2">
    <location>
        <begin position="981"/>
        <end position="1009"/>
    </location>
</feature>
<gene>
    <name evidence="9" type="ORF">PRG01_0811900</name>
</gene>
<evidence type="ECO:0000259" key="5">
    <source>
        <dbReference type="Pfam" id="PF15445"/>
    </source>
</evidence>
<dbReference type="EMBL" id="LT969571">
    <property type="protein sequence ID" value="SOV78435.1"/>
    <property type="molecule type" value="Genomic_DNA"/>
</dbReference>
<feature type="region of interest" description="Disordered" evidence="2">
    <location>
        <begin position="1106"/>
        <end position="1132"/>
    </location>
</feature>
<dbReference type="GO" id="GO:0016020">
    <property type="term" value="C:membrane"/>
    <property type="evidence" value="ECO:0007669"/>
    <property type="project" value="InterPro"/>
</dbReference>
<feature type="domain" description="Duffy-antigen binding" evidence="4">
    <location>
        <begin position="126"/>
        <end position="330"/>
    </location>
</feature>
<name>A0A2P9DBN5_PLARE</name>
<evidence type="ECO:0000313" key="10">
    <source>
        <dbReference type="Proteomes" id="UP000240500"/>
    </source>
</evidence>
<keyword evidence="1" id="KW-0175">Coiled coil</keyword>
<feature type="domain" description="Duffy-binding-like" evidence="3">
    <location>
        <begin position="664"/>
        <end position="802"/>
    </location>
</feature>
<feature type="compositionally biased region" description="Acidic residues" evidence="2">
    <location>
        <begin position="1712"/>
        <end position="1721"/>
    </location>
</feature>
<dbReference type="InterPro" id="IPR029211">
    <property type="entry name" value="PfEMP1_ATS"/>
</dbReference>
<feature type="compositionally biased region" description="Acidic residues" evidence="2">
    <location>
        <begin position="823"/>
        <end position="857"/>
    </location>
</feature>
<feature type="region of interest" description="Disordered" evidence="2">
    <location>
        <begin position="792"/>
        <end position="874"/>
    </location>
</feature>
<feature type="domain" description="Plasmodium falciparum erythrocyte membrane protein 1 acidic terminal segment" evidence="5">
    <location>
        <begin position="1832"/>
        <end position="2289"/>
    </location>
</feature>
<dbReference type="VEuPathDB" id="PlasmoDB:PRG01_0811900"/>
<feature type="domain" description="Duffy-binding-like" evidence="3">
    <location>
        <begin position="1540"/>
        <end position="1682"/>
    </location>
</feature>
<dbReference type="InterPro" id="IPR041480">
    <property type="entry name" value="CIDR1_gamma"/>
</dbReference>
<dbReference type="InterPro" id="IPR044932">
    <property type="entry name" value="PfEMP1_ATS_sf"/>
</dbReference>
<feature type="compositionally biased region" description="Basic and acidic residues" evidence="2">
    <location>
        <begin position="1070"/>
        <end position="1080"/>
    </location>
</feature>
<dbReference type="InterPro" id="IPR054595">
    <property type="entry name" value="DBL_C"/>
</dbReference>
<dbReference type="FunFam" id="1.10.1900.40:FF:000001">
    <property type="entry name" value="Erythrocyte membrane protein 1"/>
    <property type="match status" value="1"/>
</dbReference>
<dbReference type="Gene3D" id="1.20.1310.20">
    <property type="entry name" value="Duffy-antigen binding domain"/>
    <property type="match status" value="2"/>
</dbReference>
<evidence type="ECO:0000259" key="7">
    <source>
        <dbReference type="Pfam" id="PF18562"/>
    </source>
</evidence>
<dbReference type="InterPro" id="IPR029210">
    <property type="entry name" value="PfEMP1_NTS"/>
</dbReference>
<dbReference type="Pfam" id="PF18562">
    <property type="entry name" value="CIDR1_gamma"/>
    <property type="match status" value="1"/>
</dbReference>
<evidence type="ECO:0000259" key="6">
    <source>
        <dbReference type="Pfam" id="PF15447"/>
    </source>
</evidence>
<feature type="compositionally biased region" description="Polar residues" evidence="2">
    <location>
        <begin position="1682"/>
        <end position="1696"/>
    </location>
</feature>
<dbReference type="GO" id="GO:0046789">
    <property type="term" value="F:host cell surface receptor binding"/>
    <property type="evidence" value="ECO:0007669"/>
    <property type="project" value="InterPro"/>
</dbReference>
<feature type="compositionally biased region" description="Polar residues" evidence="2">
    <location>
        <begin position="994"/>
        <end position="1009"/>
    </location>
</feature>
<dbReference type="SUPFAM" id="SSF140924">
    <property type="entry name" value="Duffy binding domain-like"/>
    <property type="match status" value="4"/>
</dbReference>
<feature type="compositionally biased region" description="Basic and acidic residues" evidence="2">
    <location>
        <begin position="858"/>
        <end position="868"/>
    </location>
</feature>
<feature type="domain" description="Plasmodium falciparum erythrocyte membrane protein-1 N-terminal segment" evidence="6">
    <location>
        <begin position="14"/>
        <end position="60"/>
    </location>
</feature>
<dbReference type="OrthoDB" id="378882at2759"/>
<feature type="compositionally biased region" description="Basic and acidic residues" evidence="2">
    <location>
        <begin position="1743"/>
        <end position="1760"/>
    </location>
</feature>
<feature type="compositionally biased region" description="Pro residues" evidence="2">
    <location>
        <begin position="1795"/>
        <end position="1806"/>
    </location>
</feature>
<feature type="region of interest" description="Disordered" evidence="2">
    <location>
        <begin position="1046"/>
        <end position="1080"/>
    </location>
</feature>
<feature type="region of interest" description="Disordered" evidence="2">
    <location>
        <begin position="1682"/>
        <end position="1815"/>
    </location>
</feature>